<dbReference type="RefSeq" id="WP_150904820.1">
    <property type="nucleotide sequence ID" value="NZ_VTWT01000009.1"/>
</dbReference>
<organism evidence="1 2">
    <name type="scientific">Adhaeribacter soli</name>
    <dbReference type="NCBI Taxonomy" id="2607655"/>
    <lineage>
        <taxon>Bacteria</taxon>
        <taxon>Pseudomonadati</taxon>
        <taxon>Bacteroidota</taxon>
        <taxon>Cytophagia</taxon>
        <taxon>Cytophagales</taxon>
        <taxon>Hymenobacteraceae</taxon>
        <taxon>Adhaeribacter</taxon>
    </lineage>
</organism>
<accession>A0A5N1IQU5</accession>
<dbReference type="Proteomes" id="UP000326570">
    <property type="component" value="Unassembled WGS sequence"/>
</dbReference>
<keyword evidence="2" id="KW-1185">Reference proteome</keyword>
<dbReference type="AlphaFoldDB" id="A0A5N1IQU5"/>
<dbReference type="InterPro" id="IPR014985">
    <property type="entry name" value="WbqC"/>
</dbReference>
<dbReference type="Pfam" id="PF08889">
    <property type="entry name" value="WbqC"/>
    <property type="match status" value="2"/>
</dbReference>
<comment type="caution">
    <text evidence="1">The sequence shown here is derived from an EMBL/GenBank/DDBJ whole genome shotgun (WGS) entry which is preliminary data.</text>
</comment>
<proteinExistence type="predicted"/>
<gene>
    <name evidence="1" type="ORF">F0P94_15475</name>
</gene>
<dbReference type="EMBL" id="VTWT01000009">
    <property type="protein sequence ID" value="KAA9327316.1"/>
    <property type="molecule type" value="Genomic_DNA"/>
</dbReference>
<name>A0A5N1IQU5_9BACT</name>
<reference evidence="1 2" key="1">
    <citation type="submission" date="2019-09" db="EMBL/GenBank/DDBJ databases">
        <title>Genome sequence of Adhaeribacter sp. M2.</title>
        <authorList>
            <person name="Srinivasan S."/>
        </authorList>
    </citation>
    <scope>NUCLEOTIDE SEQUENCE [LARGE SCALE GENOMIC DNA]</scope>
    <source>
        <strain evidence="1 2">M2</strain>
    </source>
</reference>
<sequence>MILLSELHYHPSIQFFQQAFKADEVLIEARENYIKQSYRNRCHILTSQGPLALTVPVKGGNSKTLITELEIDYEQKWVNMHWRTIRSAYGNAPYFEFYADYFEAIYNRRPQFLFELNLEFLKLYIKFLKFSKPLRFTNRYDEKYGSEVLDLRSTIHPKKKTDSLAIKPYNQVFGKQFVPDLSILDLLFNQGPEAVHYL</sequence>
<evidence type="ECO:0000313" key="2">
    <source>
        <dbReference type="Proteomes" id="UP000326570"/>
    </source>
</evidence>
<evidence type="ECO:0000313" key="1">
    <source>
        <dbReference type="EMBL" id="KAA9327316.1"/>
    </source>
</evidence>
<protein>
    <submittedName>
        <fullName evidence="1">WbqC family protein</fullName>
    </submittedName>
</protein>